<organism evidence="1 2">
    <name type="scientific">Canna indica</name>
    <name type="common">Indian-shot</name>
    <dbReference type="NCBI Taxonomy" id="4628"/>
    <lineage>
        <taxon>Eukaryota</taxon>
        <taxon>Viridiplantae</taxon>
        <taxon>Streptophyta</taxon>
        <taxon>Embryophyta</taxon>
        <taxon>Tracheophyta</taxon>
        <taxon>Spermatophyta</taxon>
        <taxon>Magnoliopsida</taxon>
        <taxon>Liliopsida</taxon>
        <taxon>Zingiberales</taxon>
        <taxon>Cannaceae</taxon>
        <taxon>Canna</taxon>
    </lineage>
</organism>
<protein>
    <recommendedName>
        <fullName evidence="3">Reverse transcriptase</fullName>
    </recommendedName>
</protein>
<accession>A0AAQ3QD08</accession>
<sequence>MKSLSNKAMALNRQLHIKWWTKARTTWLEENDKITKFFHNRAKYKKSRNYVSQISVNDKPVSDHSLIVKEFAKWYKNLWKKEGSTNACNVWDYAESLNWKRLNRHEKTNLSKEFSGEEIWNAVNSLGRGKSPGPDGFNVEFYIKYWHIVKSFIEIAFKEFENSSRLPDYWGDTSLVFVAKNSSPARISDYRPIALCNVLYKIISKVLVNRLKPA</sequence>
<dbReference type="PANTHER" id="PTHR31635:SF196">
    <property type="entry name" value="REVERSE TRANSCRIPTASE DOMAIN-CONTAINING PROTEIN-RELATED"/>
    <property type="match status" value="1"/>
</dbReference>
<evidence type="ECO:0000313" key="2">
    <source>
        <dbReference type="Proteomes" id="UP001327560"/>
    </source>
</evidence>
<dbReference type="SUPFAM" id="SSF56672">
    <property type="entry name" value="DNA/RNA polymerases"/>
    <property type="match status" value="1"/>
</dbReference>
<name>A0AAQ3QD08_9LILI</name>
<dbReference type="InterPro" id="IPR043502">
    <property type="entry name" value="DNA/RNA_pol_sf"/>
</dbReference>
<reference evidence="1 2" key="1">
    <citation type="submission" date="2023-10" db="EMBL/GenBank/DDBJ databases">
        <title>Chromosome-scale genome assembly provides insights into flower coloration mechanisms of Canna indica.</title>
        <authorList>
            <person name="Li C."/>
        </authorList>
    </citation>
    <scope>NUCLEOTIDE SEQUENCE [LARGE SCALE GENOMIC DNA]</scope>
    <source>
        <tissue evidence="1">Flower</tissue>
    </source>
</reference>
<evidence type="ECO:0008006" key="3">
    <source>
        <dbReference type="Google" id="ProtNLM"/>
    </source>
</evidence>
<dbReference type="PANTHER" id="PTHR31635">
    <property type="entry name" value="REVERSE TRANSCRIPTASE DOMAIN-CONTAINING PROTEIN-RELATED"/>
    <property type="match status" value="1"/>
</dbReference>
<proteinExistence type="predicted"/>
<gene>
    <name evidence="1" type="ORF">Cni_G13355</name>
</gene>
<dbReference type="Proteomes" id="UP001327560">
    <property type="component" value="Chromosome 4"/>
</dbReference>
<evidence type="ECO:0000313" key="1">
    <source>
        <dbReference type="EMBL" id="WOL04633.1"/>
    </source>
</evidence>
<dbReference type="EMBL" id="CP136893">
    <property type="protein sequence ID" value="WOL04633.1"/>
    <property type="molecule type" value="Genomic_DNA"/>
</dbReference>
<keyword evidence="2" id="KW-1185">Reference proteome</keyword>
<dbReference type="AlphaFoldDB" id="A0AAQ3QD08"/>